<dbReference type="Pfam" id="PF02033">
    <property type="entry name" value="RBFA"/>
    <property type="match status" value="1"/>
</dbReference>
<dbReference type="InterPro" id="IPR000238">
    <property type="entry name" value="RbfA"/>
</dbReference>
<sequence length="115" mass="13441">MVQFRRERLGDQLRVEIADLIQKEVRDPRVGFVTVTEVRMSPDLKHARVYVSILGDEEQKAESLDALERSRGFLKSQIGHRLKLRYVPKLRFVLDETLDESARIESLLKETYGEK</sequence>
<name>A0A382QRB3_9ZZZZ</name>
<dbReference type="GO" id="GO:0043024">
    <property type="term" value="F:ribosomal small subunit binding"/>
    <property type="evidence" value="ECO:0007669"/>
    <property type="project" value="TreeGrafter"/>
</dbReference>
<evidence type="ECO:0000313" key="1">
    <source>
        <dbReference type="EMBL" id="SVC87332.1"/>
    </source>
</evidence>
<dbReference type="PANTHER" id="PTHR33515:SF1">
    <property type="entry name" value="RIBOSOME-BINDING FACTOR A, CHLOROPLASTIC-RELATED"/>
    <property type="match status" value="1"/>
</dbReference>
<dbReference type="HAMAP" id="MF_00003">
    <property type="entry name" value="RbfA"/>
    <property type="match status" value="1"/>
</dbReference>
<dbReference type="Gene3D" id="3.30.300.20">
    <property type="match status" value="1"/>
</dbReference>
<dbReference type="PROSITE" id="PS01319">
    <property type="entry name" value="RBFA"/>
    <property type="match status" value="1"/>
</dbReference>
<dbReference type="AlphaFoldDB" id="A0A382QRB3"/>
<gene>
    <name evidence="1" type="ORF">METZ01_LOCUS340186</name>
</gene>
<dbReference type="EMBL" id="UINC01115942">
    <property type="protein sequence ID" value="SVC87332.1"/>
    <property type="molecule type" value="Genomic_DNA"/>
</dbReference>
<dbReference type="InterPro" id="IPR015946">
    <property type="entry name" value="KH_dom-like_a/b"/>
</dbReference>
<reference evidence="1" key="1">
    <citation type="submission" date="2018-05" db="EMBL/GenBank/DDBJ databases">
        <authorList>
            <person name="Lanie J.A."/>
            <person name="Ng W.-L."/>
            <person name="Kazmierczak K.M."/>
            <person name="Andrzejewski T.M."/>
            <person name="Davidsen T.M."/>
            <person name="Wayne K.J."/>
            <person name="Tettelin H."/>
            <person name="Glass J.I."/>
            <person name="Rusch D."/>
            <person name="Podicherti R."/>
            <person name="Tsui H.-C.T."/>
            <person name="Winkler M.E."/>
        </authorList>
    </citation>
    <scope>NUCLEOTIDE SEQUENCE</scope>
</reference>
<dbReference type="SUPFAM" id="SSF89919">
    <property type="entry name" value="Ribosome-binding factor A, RbfA"/>
    <property type="match status" value="1"/>
</dbReference>
<dbReference type="InterPro" id="IPR023799">
    <property type="entry name" value="RbfA_dom_sf"/>
</dbReference>
<evidence type="ECO:0008006" key="2">
    <source>
        <dbReference type="Google" id="ProtNLM"/>
    </source>
</evidence>
<protein>
    <recommendedName>
        <fullName evidence="2">Ribosome-binding factor A</fullName>
    </recommendedName>
</protein>
<dbReference type="NCBIfam" id="TIGR00082">
    <property type="entry name" value="rbfA"/>
    <property type="match status" value="1"/>
</dbReference>
<dbReference type="GO" id="GO:0005829">
    <property type="term" value="C:cytosol"/>
    <property type="evidence" value="ECO:0007669"/>
    <property type="project" value="TreeGrafter"/>
</dbReference>
<dbReference type="GO" id="GO:0006364">
    <property type="term" value="P:rRNA processing"/>
    <property type="evidence" value="ECO:0007669"/>
    <property type="project" value="InterPro"/>
</dbReference>
<organism evidence="1">
    <name type="scientific">marine metagenome</name>
    <dbReference type="NCBI Taxonomy" id="408172"/>
    <lineage>
        <taxon>unclassified sequences</taxon>
        <taxon>metagenomes</taxon>
        <taxon>ecological metagenomes</taxon>
    </lineage>
</organism>
<accession>A0A382QRB3</accession>
<proteinExistence type="inferred from homology"/>
<dbReference type="PANTHER" id="PTHR33515">
    <property type="entry name" value="RIBOSOME-BINDING FACTOR A, CHLOROPLASTIC-RELATED"/>
    <property type="match status" value="1"/>
</dbReference>
<dbReference type="InterPro" id="IPR020053">
    <property type="entry name" value="Ribosome-bd_factorA_CS"/>
</dbReference>